<evidence type="ECO:0000313" key="1">
    <source>
        <dbReference type="Proteomes" id="UP000095287"/>
    </source>
</evidence>
<organism evidence="1 2">
    <name type="scientific">Steinernema glaseri</name>
    <dbReference type="NCBI Taxonomy" id="37863"/>
    <lineage>
        <taxon>Eukaryota</taxon>
        <taxon>Metazoa</taxon>
        <taxon>Ecdysozoa</taxon>
        <taxon>Nematoda</taxon>
        <taxon>Chromadorea</taxon>
        <taxon>Rhabditida</taxon>
        <taxon>Tylenchina</taxon>
        <taxon>Panagrolaimomorpha</taxon>
        <taxon>Strongyloidoidea</taxon>
        <taxon>Steinernematidae</taxon>
        <taxon>Steinernema</taxon>
    </lineage>
</organism>
<dbReference type="AlphaFoldDB" id="A0A1I7YDW0"/>
<dbReference type="PANTHER" id="PTHR46060">
    <property type="entry name" value="MARINER MOS1 TRANSPOSASE-LIKE PROTEIN"/>
    <property type="match status" value="1"/>
</dbReference>
<protein>
    <submittedName>
        <fullName evidence="2">Mariner Mos1 transposase</fullName>
    </submittedName>
</protein>
<name>A0A1I7YDW0_9BILA</name>
<dbReference type="InterPro" id="IPR052709">
    <property type="entry name" value="Transposase-MT_Hybrid"/>
</dbReference>
<dbReference type="InterPro" id="IPR036397">
    <property type="entry name" value="RNaseH_sf"/>
</dbReference>
<dbReference type="WBParaSite" id="L893_g15136.t1">
    <property type="protein sequence ID" value="L893_g15136.t1"/>
    <property type="gene ID" value="L893_g15136"/>
</dbReference>
<dbReference type="PANTHER" id="PTHR46060:SF1">
    <property type="entry name" value="MARINER MOS1 TRANSPOSASE-LIKE PROTEIN"/>
    <property type="match status" value="1"/>
</dbReference>
<proteinExistence type="predicted"/>
<accession>A0A1I7YDW0</accession>
<dbReference type="Proteomes" id="UP000095287">
    <property type="component" value="Unplaced"/>
</dbReference>
<sequence length="135" mass="15344">MTNKTTLTAAVNTEQLQKLADAIKEKRPHMTDVILQHDNARPHVANLTRTKLEELGWEVLAHPSYSPDLAPSDYHLFRSMSNELAGVHFDSDEAVENWIQKFFGSQPAISYERGIHLLPDKWREAVESKGAYMIS</sequence>
<evidence type="ECO:0000313" key="2">
    <source>
        <dbReference type="WBParaSite" id="L893_g15136.t1"/>
    </source>
</evidence>
<keyword evidence="1" id="KW-1185">Reference proteome</keyword>
<dbReference type="GO" id="GO:0003676">
    <property type="term" value="F:nucleic acid binding"/>
    <property type="evidence" value="ECO:0007669"/>
    <property type="project" value="InterPro"/>
</dbReference>
<dbReference type="Gene3D" id="3.30.420.10">
    <property type="entry name" value="Ribonuclease H-like superfamily/Ribonuclease H"/>
    <property type="match status" value="1"/>
</dbReference>
<reference evidence="2" key="1">
    <citation type="submission" date="2016-11" db="UniProtKB">
        <authorList>
            <consortium name="WormBaseParasite"/>
        </authorList>
    </citation>
    <scope>IDENTIFICATION</scope>
</reference>